<comment type="function">
    <text evidence="4">Endogenous opiate.</text>
</comment>
<accession>A0A7N4NUF0</accession>
<dbReference type="InterPro" id="IPR013532">
    <property type="entry name" value="Opioid_neuropept"/>
</dbReference>
<evidence type="ECO:0000256" key="7">
    <source>
        <dbReference type="ARBA" id="ARBA00017200"/>
    </source>
</evidence>
<evidence type="ECO:0000256" key="1">
    <source>
        <dbReference type="ARBA" id="ARBA00002243"/>
    </source>
</evidence>
<feature type="domain" description="Pro-opiomelanocortin/corticotropin ACTH central region" evidence="14">
    <location>
        <begin position="333"/>
        <end position="371"/>
    </location>
</feature>
<dbReference type="Pfam" id="PF08035">
    <property type="entry name" value="Op_neuropeptide"/>
    <property type="match status" value="1"/>
</dbReference>
<dbReference type="RefSeq" id="XP_012395288.1">
    <property type="nucleotide sequence ID" value="XM_012539834.3"/>
</dbReference>
<sequence length="380" mass="44362">MRKPSWSCLGALLMALMFQASVEVHGCSLDNPCKDSTTAESLLECIKSCSMDSSNILEYRGIAQNELKRTTNYSHKKYKQRDIHSGSISSDGRNVNQKRQELIQGDFLDLFSPGVRGEDKEVQEEGLSLIRPARQLDNKRSYSMEHFRWGKPVGKKRRPVKVYPNGVEEESTESHSTDFRRDLPMKIDYLEDSESIVDRREDTMEDIDKKKKKEPVKIYRNGVEEESTESPLPMSMNYPEVSELIFYRGKEADENKERYKMEHFRWGKPLTKKRRPVKVYHRITKEESAESHPMNFRRDLPTNMNYPEVSELIVNRGENTVEDTDKNKKNKRGYNMEHFWWGTSPRNKRYGGFMVSEKSHTPLMTLFRNAIIKNAPDKGQ</sequence>
<gene>
    <name evidence="16" type="primary">POMC</name>
</gene>
<dbReference type="InterPro" id="IPR013531">
    <property type="entry name" value="Mcrtin_ACTH_cent"/>
</dbReference>
<dbReference type="FunCoup" id="A0A7N4NUF0">
    <property type="interactions" value="725"/>
</dbReference>
<evidence type="ECO:0000259" key="14">
    <source>
        <dbReference type="SMART" id="SM01363"/>
    </source>
</evidence>
<dbReference type="Pfam" id="PF00976">
    <property type="entry name" value="ACTH_domain"/>
    <property type="match status" value="2"/>
</dbReference>
<dbReference type="PRINTS" id="PR00383">
    <property type="entry name" value="MELANOCORTIN"/>
</dbReference>
<comment type="function">
    <text evidence="2">Endogenous orexigenic opiate.</text>
</comment>
<evidence type="ECO:0000313" key="16">
    <source>
        <dbReference type="Ensembl" id="ENSSHAP00000028346.1"/>
    </source>
</evidence>
<dbReference type="Ensembl" id="ENSSHAT00000032705.1">
    <property type="protein sequence ID" value="ENSSHAP00000028346.1"/>
    <property type="gene ID" value="ENSSHAG00000024476.1"/>
</dbReference>
<feature type="domain" description="Pro-opiomelanocortin/corticotropin ACTH central region" evidence="14">
    <location>
        <begin position="258"/>
        <end position="296"/>
    </location>
</feature>
<reference evidence="16 17" key="1">
    <citation type="journal article" date="2011" name="Proc. Natl. Acad. Sci. U.S.A.">
        <title>Genetic diversity and population structure of the endangered marsupial Sarcophilus harrisii (Tasmanian devil).</title>
        <authorList>
            <person name="Miller W."/>
            <person name="Hayes V.M."/>
            <person name="Ratan A."/>
            <person name="Petersen D.C."/>
            <person name="Wittekindt N.E."/>
            <person name="Miller J."/>
            <person name="Walenz B."/>
            <person name="Knight J."/>
            <person name="Qi J."/>
            <person name="Zhao F."/>
            <person name="Wang Q."/>
            <person name="Bedoya-Reina O.C."/>
            <person name="Katiyar N."/>
            <person name="Tomsho L.P."/>
            <person name="Kasson L.M."/>
            <person name="Hardie R.A."/>
            <person name="Woodbridge P."/>
            <person name="Tindall E.A."/>
            <person name="Bertelsen M.F."/>
            <person name="Dixon D."/>
            <person name="Pyecroft S."/>
            <person name="Helgen K.M."/>
            <person name="Lesk A.M."/>
            <person name="Pringle T.H."/>
            <person name="Patterson N."/>
            <person name="Zhang Y."/>
            <person name="Kreiss A."/>
            <person name="Woods G.M."/>
            <person name="Jones M.E."/>
            <person name="Schuster S.C."/>
        </authorList>
    </citation>
    <scope>NUCLEOTIDE SEQUENCE [LARGE SCALE GENOMIC DNA]</scope>
</reference>
<reference evidence="16" key="2">
    <citation type="submission" date="2025-08" db="UniProtKB">
        <authorList>
            <consortium name="Ensembl"/>
        </authorList>
    </citation>
    <scope>IDENTIFICATION</scope>
</reference>
<comment type="function">
    <text evidence="1">Anorexigenic peptide. Increases the pigmentation of skin by increasing melanin production in melanocytes.</text>
</comment>
<evidence type="ECO:0000256" key="3">
    <source>
        <dbReference type="ARBA" id="ARBA00002965"/>
    </source>
</evidence>
<dbReference type="GO" id="GO:0001664">
    <property type="term" value="F:G protein-coupled receptor binding"/>
    <property type="evidence" value="ECO:0007669"/>
    <property type="project" value="TreeGrafter"/>
</dbReference>
<dbReference type="GeneID" id="100925922"/>
<keyword evidence="13" id="KW-0732">Signal</keyword>
<evidence type="ECO:0000256" key="4">
    <source>
        <dbReference type="ARBA" id="ARBA00003192"/>
    </source>
</evidence>
<dbReference type="GO" id="GO:0030141">
    <property type="term" value="C:secretory granule"/>
    <property type="evidence" value="ECO:0007669"/>
    <property type="project" value="TreeGrafter"/>
</dbReference>
<dbReference type="InterPro" id="IPR050878">
    <property type="entry name" value="POMC-derived_peptides"/>
</dbReference>
<dbReference type="PANTHER" id="PTHR11416:SF7">
    <property type="entry name" value="PRO-OPIOMELANOCORTIN"/>
    <property type="match status" value="1"/>
</dbReference>
<keyword evidence="10" id="KW-0372">Hormone</keyword>
<name>A0A7N4NUF0_SARHA</name>
<dbReference type="KEGG" id="shr:100925922"/>
<comment type="similarity">
    <text evidence="6">Belongs to the POMC family.</text>
</comment>
<evidence type="ECO:0000256" key="10">
    <source>
        <dbReference type="ARBA" id="ARBA00022702"/>
    </source>
</evidence>
<dbReference type="SMART" id="SM01363">
    <property type="entry name" value="ACTH_domain"/>
    <property type="match status" value="4"/>
</dbReference>
<keyword evidence="11" id="KW-0257">Endorphin</keyword>
<dbReference type="PANTHER" id="PTHR11416">
    <property type="entry name" value="PRO-OPIOMELANOCORTIN"/>
    <property type="match status" value="1"/>
</dbReference>
<feature type="domain" description="Pro-opiomelanocortin/corticotropin ACTH central region" evidence="14">
    <location>
        <begin position="201"/>
        <end position="236"/>
    </location>
</feature>
<dbReference type="RefSeq" id="XP_031807302.1">
    <property type="nucleotide sequence ID" value="XM_031951442.1"/>
</dbReference>
<dbReference type="OrthoDB" id="8962839at2759"/>
<proteinExistence type="inferred from homology"/>
<evidence type="ECO:0000256" key="9">
    <source>
        <dbReference type="ARBA" id="ARBA00022685"/>
    </source>
</evidence>
<dbReference type="Proteomes" id="UP000007648">
    <property type="component" value="Unassembled WGS sequence"/>
</dbReference>
<evidence type="ECO:0000259" key="15">
    <source>
        <dbReference type="SMART" id="SM01365"/>
    </source>
</evidence>
<dbReference type="CTD" id="5443"/>
<protein>
    <recommendedName>
        <fullName evidence="7">Pro-opiomelanocortin</fullName>
    </recommendedName>
    <alternativeName>
        <fullName evidence="12">Corticotropin-lipotropin</fullName>
    </alternativeName>
</protein>
<organism evidence="16 17">
    <name type="scientific">Sarcophilus harrisii</name>
    <name type="common">Tasmanian devil</name>
    <name type="synonym">Sarcophilus laniarius</name>
    <dbReference type="NCBI Taxonomy" id="9305"/>
    <lineage>
        <taxon>Eukaryota</taxon>
        <taxon>Metazoa</taxon>
        <taxon>Chordata</taxon>
        <taxon>Craniata</taxon>
        <taxon>Vertebrata</taxon>
        <taxon>Euteleostomi</taxon>
        <taxon>Mammalia</taxon>
        <taxon>Metatheria</taxon>
        <taxon>Dasyuromorphia</taxon>
        <taxon>Dasyuridae</taxon>
        <taxon>Sarcophilus</taxon>
    </lineage>
</organism>
<dbReference type="GO" id="GO:0005179">
    <property type="term" value="F:hormone activity"/>
    <property type="evidence" value="ECO:0007669"/>
    <property type="project" value="UniProtKB-KW"/>
</dbReference>
<feature type="domain" description="Pro-opiomelanocortin/corticotropin ACTH central region" evidence="14">
    <location>
        <begin position="141"/>
        <end position="179"/>
    </location>
</feature>
<evidence type="ECO:0000256" key="6">
    <source>
        <dbReference type="ARBA" id="ARBA00005832"/>
    </source>
</evidence>
<evidence type="ECO:0000256" key="12">
    <source>
        <dbReference type="ARBA" id="ARBA00031147"/>
    </source>
</evidence>
<dbReference type="GeneTree" id="ENSGT00390000016811"/>
<evidence type="ECO:0000313" key="17">
    <source>
        <dbReference type="Proteomes" id="UP000007648"/>
    </source>
</evidence>
<dbReference type="GO" id="GO:0007218">
    <property type="term" value="P:neuropeptide signaling pathway"/>
    <property type="evidence" value="ECO:0007669"/>
    <property type="project" value="UniProtKB-KW"/>
</dbReference>
<evidence type="ECO:0000256" key="2">
    <source>
        <dbReference type="ARBA" id="ARBA00002694"/>
    </source>
</evidence>
<feature type="domain" description="Opiodes neuropeptide" evidence="15">
    <location>
        <begin position="350"/>
        <end position="378"/>
    </location>
</feature>
<keyword evidence="9" id="KW-0165">Cleavage on pair of basic residues</keyword>
<dbReference type="GO" id="GO:0005615">
    <property type="term" value="C:extracellular space"/>
    <property type="evidence" value="ECO:0007669"/>
    <property type="project" value="TreeGrafter"/>
</dbReference>
<reference evidence="16" key="3">
    <citation type="submission" date="2025-09" db="UniProtKB">
        <authorList>
            <consortium name="Ensembl"/>
        </authorList>
    </citation>
    <scope>IDENTIFICATION</scope>
</reference>
<keyword evidence="8" id="KW-0964">Secreted</keyword>
<dbReference type="SMART" id="SM01365">
    <property type="entry name" value="Op_neuropeptide"/>
    <property type="match status" value="1"/>
</dbReference>
<dbReference type="InterPro" id="IPR001941">
    <property type="entry name" value="PMOC"/>
</dbReference>
<dbReference type="GO" id="GO:2000852">
    <property type="term" value="P:regulation of corticosterone secretion"/>
    <property type="evidence" value="ECO:0007669"/>
    <property type="project" value="TreeGrafter"/>
</dbReference>
<evidence type="ECO:0000256" key="5">
    <source>
        <dbReference type="ARBA" id="ARBA00004613"/>
    </source>
</evidence>
<evidence type="ECO:0000256" key="11">
    <source>
        <dbReference type="ARBA" id="ARBA00023205"/>
    </source>
</evidence>
<dbReference type="InParanoid" id="A0A7N4NUF0"/>
<feature type="signal peptide" evidence="13">
    <location>
        <begin position="1"/>
        <end position="26"/>
    </location>
</feature>
<evidence type="ECO:0000256" key="13">
    <source>
        <dbReference type="SAM" id="SignalP"/>
    </source>
</evidence>
<comment type="subcellular location">
    <subcellularLocation>
        <location evidence="5">Secreted</location>
    </subcellularLocation>
</comment>
<evidence type="ECO:0000256" key="8">
    <source>
        <dbReference type="ARBA" id="ARBA00022525"/>
    </source>
</evidence>
<keyword evidence="17" id="KW-1185">Reference proteome</keyword>
<feature type="chain" id="PRO_5029761312" description="Pro-opiomelanocortin" evidence="13">
    <location>
        <begin position="27"/>
        <end position="380"/>
    </location>
</feature>
<dbReference type="AlphaFoldDB" id="A0A7N4NUF0"/>
<comment type="function">
    <text evidence="3">Stimulates the adrenal glands to release cortisol.</text>
</comment>